<dbReference type="PANTHER" id="PTHR19288">
    <property type="entry name" value="4-NITROPHENYLPHOSPHATASE-RELATED"/>
    <property type="match status" value="1"/>
</dbReference>
<dbReference type="GO" id="GO:0046872">
    <property type="term" value="F:metal ion binding"/>
    <property type="evidence" value="ECO:0007669"/>
    <property type="project" value="UniProtKB-KW"/>
</dbReference>
<dbReference type="InterPro" id="IPR006357">
    <property type="entry name" value="HAD-SF_hydro_IIA"/>
</dbReference>
<dbReference type="EC" id="3.6.1.1" evidence="5"/>
<evidence type="ECO:0000256" key="2">
    <source>
        <dbReference type="ARBA" id="ARBA00004123"/>
    </source>
</evidence>
<evidence type="ECO:0000256" key="9">
    <source>
        <dbReference type="ARBA" id="ARBA00022842"/>
    </source>
</evidence>
<dbReference type="NCBIfam" id="TIGR01458">
    <property type="entry name" value="HAD-SF-IIA-hyp3"/>
    <property type="match status" value="1"/>
</dbReference>
<keyword evidence="7" id="KW-0479">Metal-binding</keyword>
<evidence type="ECO:0000256" key="3">
    <source>
        <dbReference type="ARBA" id="ARBA00004496"/>
    </source>
</evidence>
<comment type="catalytic activity">
    <reaction evidence="13">
        <text>diphosphate + H2O = 2 phosphate + H(+)</text>
        <dbReference type="Rhea" id="RHEA:24576"/>
        <dbReference type="ChEBI" id="CHEBI:15377"/>
        <dbReference type="ChEBI" id="CHEBI:15378"/>
        <dbReference type="ChEBI" id="CHEBI:33019"/>
        <dbReference type="ChEBI" id="CHEBI:43474"/>
        <dbReference type="EC" id="3.6.1.1"/>
    </reaction>
</comment>
<evidence type="ECO:0000256" key="12">
    <source>
        <dbReference type="ARBA" id="ARBA00039357"/>
    </source>
</evidence>
<protein>
    <recommendedName>
        <fullName evidence="12">Phospholysine phosphohistidine inorganic pyrophosphate phosphatase</fullName>
        <ecNumber evidence="5">3.6.1.1</ecNumber>
    </recommendedName>
</protein>
<evidence type="ECO:0000256" key="8">
    <source>
        <dbReference type="ARBA" id="ARBA00022801"/>
    </source>
</evidence>
<keyword evidence="10" id="KW-0539">Nucleus</keyword>
<dbReference type="PANTHER" id="PTHR19288:SF44">
    <property type="entry name" value="PHOSPHOLYSINE PHOSPHOHISTIDINE INORGANIC PYROPHOSPHATE PHOSPHATASE"/>
    <property type="match status" value="1"/>
</dbReference>
<dbReference type="InterPro" id="IPR036412">
    <property type="entry name" value="HAD-like_sf"/>
</dbReference>
<name>A0A9J6FL83_HAELO</name>
<comment type="cofactor">
    <cofactor evidence="1">
        <name>Mg(2+)</name>
        <dbReference type="ChEBI" id="CHEBI:18420"/>
    </cofactor>
</comment>
<keyword evidence="15" id="KW-1185">Reference proteome</keyword>
<evidence type="ECO:0000256" key="11">
    <source>
        <dbReference type="ARBA" id="ARBA00037258"/>
    </source>
</evidence>
<dbReference type="SUPFAM" id="SSF56784">
    <property type="entry name" value="HAD-like"/>
    <property type="match status" value="1"/>
</dbReference>
<dbReference type="Pfam" id="PF13242">
    <property type="entry name" value="Hydrolase_like"/>
    <property type="match status" value="1"/>
</dbReference>
<comment type="subcellular location">
    <subcellularLocation>
        <location evidence="3">Cytoplasm</location>
    </subcellularLocation>
    <subcellularLocation>
        <location evidence="2">Nucleus</location>
    </subcellularLocation>
</comment>
<gene>
    <name evidence="14" type="ORF">HPB48_022441</name>
</gene>
<dbReference type="NCBIfam" id="TIGR01460">
    <property type="entry name" value="HAD-SF-IIA"/>
    <property type="match status" value="1"/>
</dbReference>
<keyword evidence="9" id="KW-0460">Magnesium</keyword>
<comment type="function">
    <text evidence="11">Phosphatase that hydrolyzes imidodiphosphate, 3-phosphohistidine and 6-phospholysine. Has broad substrate specificity and can also hydrolyze inorganic diphosphate, but with lower efficiency.</text>
</comment>
<dbReference type="InterPro" id="IPR023214">
    <property type="entry name" value="HAD_sf"/>
</dbReference>
<dbReference type="EMBL" id="JABSTR010000004">
    <property type="protein sequence ID" value="KAH9366982.1"/>
    <property type="molecule type" value="Genomic_DNA"/>
</dbReference>
<dbReference type="GO" id="GO:0004427">
    <property type="term" value="F:inorganic diphosphate phosphatase activity"/>
    <property type="evidence" value="ECO:0007669"/>
    <property type="project" value="UniProtKB-EC"/>
</dbReference>
<sequence>MSKLAWLRKPIRGVLMDITGVLYESGERKAIEGSTEAIKMLRSADIPFRFITNETQKTREQLDGLLHQLGYDVFEKEIIMCVPAAKKFIRDLSYRPFLLVHPNVEPEFQDCDQFSPNCVIVGDAAENFTYENLNQAFHVLNNNKDSILISLGKGKYYREHGNLVLDVGPFAAALEFASERQAIVIGKPGEEFFRMALDDMKLRPDEVVMIGDDIVGDVGGAQSVGMRGILVRTGKYRTADEAHATVKPDAIVKNLKEVIDRIVSMDRPYKPILPQ</sequence>
<evidence type="ECO:0000256" key="13">
    <source>
        <dbReference type="ARBA" id="ARBA00047820"/>
    </source>
</evidence>
<evidence type="ECO:0000313" key="15">
    <source>
        <dbReference type="Proteomes" id="UP000821853"/>
    </source>
</evidence>
<evidence type="ECO:0000313" key="14">
    <source>
        <dbReference type="EMBL" id="KAH9366982.1"/>
    </source>
</evidence>
<keyword evidence="6" id="KW-0963">Cytoplasm</keyword>
<evidence type="ECO:0000256" key="7">
    <source>
        <dbReference type="ARBA" id="ARBA00022723"/>
    </source>
</evidence>
<dbReference type="GO" id="GO:0016791">
    <property type="term" value="F:phosphatase activity"/>
    <property type="evidence" value="ECO:0007669"/>
    <property type="project" value="InterPro"/>
</dbReference>
<dbReference type="AlphaFoldDB" id="A0A9J6FL83"/>
<keyword evidence="8" id="KW-0378">Hydrolase</keyword>
<proteinExistence type="inferred from homology"/>
<evidence type="ECO:0000256" key="1">
    <source>
        <dbReference type="ARBA" id="ARBA00001946"/>
    </source>
</evidence>
<dbReference type="FunFam" id="3.40.50.1000:FF:000051">
    <property type="entry name" value="Phospholysine phosphohistidine inorganic pyrophosphate phosphatase"/>
    <property type="match status" value="1"/>
</dbReference>
<evidence type="ECO:0000256" key="4">
    <source>
        <dbReference type="ARBA" id="ARBA00007958"/>
    </source>
</evidence>
<evidence type="ECO:0000256" key="10">
    <source>
        <dbReference type="ARBA" id="ARBA00023242"/>
    </source>
</evidence>
<dbReference type="VEuPathDB" id="VectorBase:HLOH_050623"/>
<comment type="caution">
    <text evidence="14">The sequence shown here is derived from an EMBL/GenBank/DDBJ whole genome shotgun (WGS) entry which is preliminary data.</text>
</comment>
<organism evidence="14 15">
    <name type="scientific">Haemaphysalis longicornis</name>
    <name type="common">Bush tick</name>
    <dbReference type="NCBI Taxonomy" id="44386"/>
    <lineage>
        <taxon>Eukaryota</taxon>
        <taxon>Metazoa</taxon>
        <taxon>Ecdysozoa</taxon>
        <taxon>Arthropoda</taxon>
        <taxon>Chelicerata</taxon>
        <taxon>Arachnida</taxon>
        <taxon>Acari</taxon>
        <taxon>Parasitiformes</taxon>
        <taxon>Ixodida</taxon>
        <taxon>Ixodoidea</taxon>
        <taxon>Ixodidae</taxon>
        <taxon>Haemaphysalinae</taxon>
        <taxon>Haemaphysalis</taxon>
    </lineage>
</organism>
<dbReference type="OMA" id="EEHIFMP"/>
<dbReference type="Pfam" id="PF13344">
    <property type="entry name" value="Hydrolase_6"/>
    <property type="match status" value="1"/>
</dbReference>
<dbReference type="Proteomes" id="UP000821853">
    <property type="component" value="Chromosome 2"/>
</dbReference>
<dbReference type="Gene3D" id="3.40.50.1000">
    <property type="entry name" value="HAD superfamily/HAD-like"/>
    <property type="match status" value="2"/>
</dbReference>
<accession>A0A9J6FL83</accession>
<dbReference type="GO" id="GO:0005634">
    <property type="term" value="C:nucleus"/>
    <property type="evidence" value="ECO:0007669"/>
    <property type="project" value="UniProtKB-SubCell"/>
</dbReference>
<evidence type="ECO:0000256" key="6">
    <source>
        <dbReference type="ARBA" id="ARBA00022490"/>
    </source>
</evidence>
<evidence type="ECO:0000256" key="5">
    <source>
        <dbReference type="ARBA" id="ARBA00012146"/>
    </source>
</evidence>
<dbReference type="OrthoDB" id="426235at2759"/>
<dbReference type="GO" id="GO:0005829">
    <property type="term" value="C:cytosol"/>
    <property type="evidence" value="ECO:0007669"/>
    <property type="project" value="TreeGrafter"/>
</dbReference>
<comment type="similarity">
    <text evidence="4">Belongs to the HAD-like hydrolase superfamily.</text>
</comment>
<reference evidence="14 15" key="1">
    <citation type="journal article" date="2020" name="Cell">
        <title>Large-Scale Comparative Analyses of Tick Genomes Elucidate Their Genetic Diversity and Vector Capacities.</title>
        <authorList>
            <consortium name="Tick Genome and Microbiome Consortium (TIGMIC)"/>
            <person name="Jia N."/>
            <person name="Wang J."/>
            <person name="Shi W."/>
            <person name="Du L."/>
            <person name="Sun Y."/>
            <person name="Zhan W."/>
            <person name="Jiang J.F."/>
            <person name="Wang Q."/>
            <person name="Zhang B."/>
            <person name="Ji P."/>
            <person name="Bell-Sakyi L."/>
            <person name="Cui X.M."/>
            <person name="Yuan T.T."/>
            <person name="Jiang B.G."/>
            <person name="Yang W.F."/>
            <person name="Lam T.T."/>
            <person name="Chang Q.C."/>
            <person name="Ding S.J."/>
            <person name="Wang X.J."/>
            <person name="Zhu J.G."/>
            <person name="Ruan X.D."/>
            <person name="Zhao L."/>
            <person name="Wei J.T."/>
            <person name="Ye R.Z."/>
            <person name="Que T.C."/>
            <person name="Du C.H."/>
            <person name="Zhou Y.H."/>
            <person name="Cheng J.X."/>
            <person name="Dai P.F."/>
            <person name="Guo W.B."/>
            <person name="Han X.H."/>
            <person name="Huang E.J."/>
            <person name="Li L.F."/>
            <person name="Wei W."/>
            <person name="Gao Y.C."/>
            <person name="Liu J.Z."/>
            <person name="Shao H.Z."/>
            <person name="Wang X."/>
            <person name="Wang C.C."/>
            <person name="Yang T.C."/>
            <person name="Huo Q.B."/>
            <person name="Li W."/>
            <person name="Chen H.Y."/>
            <person name="Chen S.E."/>
            <person name="Zhou L.G."/>
            <person name="Ni X.B."/>
            <person name="Tian J.H."/>
            <person name="Sheng Y."/>
            <person name="Liu T."/>
            <person name="Pan Y.S."/>
            <person name="Xia L.Y."/>
            <person name="Li J."/>
            <person name="Zhao F."/>
            <person name="Cao W.C."/>
        </authorList>
    </citation>
    <scope>NUCLEOTIDE SEQUENCE [LARGE SCALE GENOMIC DNA]</scope>
    <source>
        <strain evidence="14">HaeL-2018</strain>
    </source>
</reference>
<dbReference type="InterPro" id="IPR006355">
    <property type="entry name" value="LHPP/HDHD2"/>
</dbReference>